<feature type="region of interest" description="Disordered" evidence="7">
    <location>
        <begin position="1"/>
        <end position="40"/>
    </location>
</feature>
<comment type="similarity">
    <text evidence="2">Belongs to the CPA3 antiporters (TC 2.A.63) subunit E family.</text>
</comment>
<organism evidence="9 10">
    <name type="scientific">Haloactinomyces albus</name>
    <dbReference type="NCBI Taxonomy" id="1352928"/>
    <lineage>
        <taxon>Bacteria</taxon>
        <taxon>Bacillati</taxon>
        <taxon>Actinomycetota</taxon>
        <taxon>Actinomycetes</taxon>
        <taxon>Actinopolysporales</taxon>
        <taxon>Actinopolysporaceae</taxon>
        <taxon>Haloactinomyces</taxon>
    </lineage>
</organism>
<evidence type="ECO:0000256" key="4">
    <source>
        <dbReference type="ARBA" id="ARBA00022692"/>
    </source>
</evidence>
<sequence>MADRFGADQPGNAHSGDAHSGDAHSGGEYPPAEHRPAEHVVSRRRPVARAVRRLPLLVWLVLVWVMLWGTFDVGTVFFGVLVALLVTAVFPAPPIATNIVVRPWRFLQLVGFLAWDMVISTVRVSWQALRHGPGARAGIVAVTLVTNSDHLTAMVANAISLAPGTFVLQVDRVNRICYVYTLGMRQEDAPSVRRGVLAWERRVVHAVGSRAEVTMVDAHVAEERASR</sequence>
<name>A0AAE3ZD65_9ACTN</name>
<dbReference type="NCBIfam" id="NF006521">
    <property type="entry name" value="PRK08965.1-5"/>
    <property type="match status" value="1"/>
</dbReference>
<dbReference type="AlphaFoldDB" id="A0AAE3ZD65"/>
<dbReference type="Pfam" id="PF01899">
    <property type="entry name" value="MNHE"/>
    <property type="match status" value="1"/>
</dbReference>
<evidence type="ECO:0000256" key="7">
    <source>
        <dbReference type="SAM" id="MobiDB-lite"/>
    </source>
</evidence>
<dbReference type="RefSeq" id="WP_310271679.1">
    <property type="nucleotide sequence ID" value="NZ_JAVDXW010000001.1"/>
</dbReference>
<dbReference type="EMBL" id="JAVDXW010000001">
    <property type="protein sequence ID" value="MDR7301354.1"/>
    <property type="molecule type" value="Genomic_DNA"/>
</dbReference>
<evidence type="ECO:0000256" key="2">
    <source>
        <dbReference type="ARBA" id="ARBA00006228"/>
    </source>
</evidence>
<dbReference type="PANTHER" id="PTHR34584">
    <property type="entry name" value="NA(+)/H(+) ANTIPORTER SUBUNIT E1"/>
    <property type="match status" value="1"/>
</dbReference>
<evidence type="ECO:0000313" key="9">
    <source>
        <dbReference type="EMBL" id="MDR7301354.1"/>
    </source>
</evidence>
<comment type="caution">
    <text evidence="9">The sequence shown here is derived from an EMBL/GenBank/DDBJ whole genome shotgun (WGS) entry which is preliminary data.</text>
</comment>
<evidence type="ECO:0000256" key="8">
    <source>
        <dbReference type="SAM" id="Phobius"/>
    </source>
</evidence>
<reference evidence="9" key="1">
    <citation type="submission" date="2023-07" db="EMBL/GenBank/DDBJ databases">
        <title>Sequencing the genomes of 1000 actinobacteria strains.</title>
        <authorList>
            <person name="Klenk H.-P."/>
        </authorList>
    </citation>
    <scope>NUCLEOTIDE SEQUENCE</scope>
    <source>
        <strain evidence="9">DSM 45977</strain>
    </source>
</reference>
<dbReference type="GO" id="GO:0005886">
    <property type="term" value="C:plasma membrane"/>
    <property type="evidence" value="ECO:0007669"/>
    <property type="project" value="UniProtKB-SubCell"/>
</dbReference>
<keyword evidence="10" id="KW-1185">Reference proteome</keyword>
<keyword evidence="4 8" id="KW-0812">Transmembrane</keyword>
<keyword evidence="3" id="KW-1003">Cell membrane</keyword>
<evidence type="ECO:0000256" key="6">
    <source>
        <dbReference type="ARBA" id="ARBA00023136"/>
    </source>
</evidence>
<evidence type="ECO:0000313" key="10">
    <source>
        <dbReference type="Proteomes" id="UP001180845"/>
    </source>
</evidence>
<keyword evidence="5 8" id="KW-1133">Transmembrane helix</keyword>
<dbReference type="PANTHER" id="PTHR34584:SF1">
    <property type="entry name" value="NA(+)_H(+) ANTIPORTER SUBUNIT E1"/>
    <property type="match status" value="1"/>
</dbReference>
<evidence type="ECO:0000256" key="1">
    <source>
        <dbReference type="ARBA" id="ARBA00004651"/>
    </source>
</evidence>
<dbReference type="InterPro" id="IPR002758">
    <property type="entry name" value="Cation_antiport_E"/>
</dbReference>
<dbReference type="Proteomes" id="UP001180845">
    <property type="component" value="Unassembled WGS sequence"/>
</dbReference>
<feature type="transmembrane region" description="Helical" evidence="8">
    <location>
        <begin position="54"/>
        <end position="71"/>
    </location>
</feature>
<evidence type="ECO:0000256" key="3">
    <source>
        <dbReference type="ARBA" id="ARBA00022475"/>
    </source>
</evidence>
<gene>
    <name evidence="9" type="ORF">JOF55_001535</name>
</gene>
<dbReference type="GO" id="GO:0008324">
    <property type="term" value="F:monoatomic cation transmembrane transporter activity"/>
    <property type="evidence" value="ECO:0007669"/>
    <property type="project" value="InterPro"/>
</dbReference>
<feature type="transmembrane region" description="Helical" evidence="8">
    <location>
        <begin position="77"/>
        <end position="101"/>
    </location>
</feature>
<accession>A0AAE3ZD65</accession>
<protein>
    <submittedName>
        <fullName evidence="9">Multicomponent Na+:H+ antiporter subunit E</fullName>
    </submittedName>
</protein>
<evidence type="ECO:0000256" key="5">
    <source>
        <dbReference type="ARBA" id="ARBA00022989"/>
    </source>
</evidence>
<proteinExistence type="inferred from homology"/>
<keyword evidence="6 8" id="KW-0472">Membrane</keyword>
<comment type="subcellular location">
    <subcellularLocation>
        <location evidence="1">Cell membrane</location>
        <topology evidence="1">Multi-pass membrane protein</topology>
    </subcellularLocation>
</comment>
<feature type="compositionally biased region" description="Basic and acidic residues" evidence="7">
    <location>
        <begin position="31"/>
        <end position="40"/>
    </location>
</feature>